<dbReference type="AlphaFoldDB" id="A0A7Z9CFB2"/>
<keyword evidence="3" id="KW-0012">Acyltransferase</keyword>
<keyword evidence="1" id="KW-0812">Transmembrane</keyword>
<dbReference type="EMBL" id="UYIV01000001">
    <property type="protein sequence ID" value="VDH03167.1"/>
    <property type="molecule type" value="Genomic_DNA"/>
</dbReference>
<comment type="caution">
    <text evidence="3">The sequence shown here is derived from an EMBL/GenBank/DDBJ whole genome shotgun (WGS) entry which is preliminary data.</text>
</comment>
<evidence type="ECO:0000259" key="2">
    <source>
        <dbReference type="Pfam" id="PF01757"/>
    </source>
</evidence>
<feature type="transmembrane region" description="Helical" evidence="1">
    <location>
        <begin position="233"/>
        <end position="250"/>
    </location>
</feature>
<feature type="transmembrane region" description="Helical" evidence="1">
    <location>
        <begin position="282"/>
        <end position="302"/>
    </location>
</feature>
<feature type="transmembrane region" description="Helical" evidence="1">
    <location>
        <begin position="256"/>
        <end position="277"/>
    </location>
</feature>
<feature type="transmembrane region" description="Helical" evidence="1">
    <location>
        <begin position="153"/>
        <end position="174"/>
    </location>
</feature>
<accession>A0A7Z9CFB2</accession>
<dbReference type="RefSeq" id="WP_125150703.1">
    <property type="nucleotide sequence ID" value="NZ_UYIV01000001.1"/>
</dbReference>
<dbReference type="EC" id="2.3.1.-" evidence="3"/>
<sequence>MKILERVIDDGRVIKYIDGLRGLSVIMVFLCHFIAHHEANFPDFHEKYHWLYPYFGNGLGHHAVYLFFAISGFILALPFINQYVYDGKKVALKVFFTRRISRIGPPYIILLSVFFIFALVFGEKGFSYLFPHFAASFFYLHNVIFGGYPEINIVLWTLEIEVQFYLLAPLFSLLVFKMPKWVRRGVMLSIILLWQYVLEPLEIRTLYNYFQYFMVGFLCADLYLEYQNKIKPTLWVDIICIPVLLIYWQGTLWGHFHWLYIFVFLFLTPFSVIWKYLMERKYLIIMGGMCYSFYMLHHKIIYVFFGVYKSGHTFFGNDLLNFFFRLGLISTIIAIATIVFFVFVERPTMKREWWKYKSLKKLFFE</sequence>
<gene>
    <name evidence="3" type="primary">oatA</name>
    <name evidence="3" type="ORF">NCTC12929_00537</name>
</gene>
<evidence type="ECO:0000256" key="1">
    <source>
        <dbReference type="SAM" id="Phobius"/>
    </source>
</evidence>
<dbReference type="InterPro" id="IPR002656">
    <property type="entry name" value="Acyl_transf_3_dom"/>
</dbReference>
<dbReference type="PANTHER" id="PTHR23028">
    <property type="entry name" value="ACETYLTRANSFERASE"/>
    <property type="match status" value="1"/>
</dbReference>
<protein>
    <submittedName>
        <fullName evidence="3">O-acetyltransferase OatA</fullName>
        <ecNumber evidence="3">2.3.1.-</ecNumber>
    </submittedName>
</protein>
<keyword evidence="3" id="KW-0808">Transferase</keyword>
<dbReference type="GO" id="GO:0016020">
    <property type="term" value="C:membrane"/>
    <property type="evidence" value="ECO:0007669"/>
    <property type="project" value="TreeGrafter"/>
</dbReference>
<name>A0A7Z9CFB2_9FLAO</name>
<dbReference type="InterPro" id="IPR050879">
    <property type="entry name" value="Acyltransferase_3"/>
</dbReference>
<dbReference type="GO" id="GO:0016747">
    <property type="term" value="F:acyltransferase activity, transferring groups other than amino-acyl groups"/>
    <property type="evidence" value="ECO:0007669"/>
    <property type="project" value="InterPro"/>
</dbReference>
<evidence type="ECO:0000313" key="3">
    <source>
        <dbReference type="EMBL" id="VDH03167.1"/>
    </source>
</evidence>
<feature type="transmembrane region" description="Helical" evidence="1">
    <location>
        <begin position="59"/>
        <end position="80"/>
    </location>
</feature>
<reference evidence="3 4" key="1">
    <citation type="submission" date="2018-11" db="EMBL/GenBank/DDBJ databases">
        <authorList>
            <consortium name="Pathogen Informatics"/>
        </authorList>
    </citation>
    <scope>NUCLEOTIDE SEQUENCE [LARGE SCALE GENOMIC DNA]</scope>
    <source>
        <strain evidence="3 4">NCTC12929</strain>
    </source>
</reference>
<keyword evidence="1" id="KW-0472">Membrane</keyword>
<feature type="transmembrane region" description="Helical" evidence="1">
    <location>
        <begin position="209"/>
        <end position="226"/>
    </location>
</feature>
<dbReference type="PANTHER" id="PTHR23028:SF53">
    <property type="entry name" value="ACYL_TRANSF_3 DOMAIN-CONTAINING PROTEIN"/>
    <property type="match status" value="1"/>
</dbReference>
<dbReference type="Proteomes" id="UP000270205">
    <property type="component" value="Unassembled WGS sequence"/>
</dbReference>
<feature type="transmembrane region" description="Helical" evidence="1">
    <location>
        <begin position="20"/>
        <end position="39"/>
    </location>
</feature>
<organism evidence="3 4">
    <name type="scientific">Bergeyella zoohelcum</name>
    <dbReference type="NCBI Taxonomy" id="1015"/>
    <lineage>
        <taxon>Bacteria</taxon>
        <taxon>Pseudomonadati</taxon>
        <taxon>Bacteroidota</taxon>
        <taxon>Flavobacteriia</taxon>
        <taxon>Flavobacteriales</taxon>
        <taxon>Weeksellaceae</taxon>
        <taxon>Bergeyella</taxon>
    </lineage>
</organism>
<dbReference type="GO" id="GO:0000271">
    <property type="term" value="P:polysaccharide biosynthetic process"/>
    <property type="evidence" value="ECO:0007669"/>
    <property type="project" value="TreeGrafter"/>
</dbReference>
<dbReference type="Pfam" id="PF01757">
    <property type="entry name" value="Acyl_transf_3"/>
    <property type="match status" value="1"/>
</dbReference>
<evidence type="ECO:0000313" key="4">
    <source>
        <dbReference type="Proteomes" id="UP000270205"/>
    </source>
</evidence>
<keyword evidence="1" id="KW-1133">Transmembrane helix</keyword>
<feature type="transmembrane region" description="Helical" evidence="1">
    <location>
        <begin position="322"/>
        <end position="344"/>
    </location>
</feature>
<proteinExistence type="predicted"/>
<feature type="domain" description="Acyltransferase 3" evidence="2">
    <location>
        <begin position="14"/>
        <end position="336"/>
    </location>
</feature>
<feature type="transmembrane region" description="Helical" evidence="1">
    <location>
        <begin position="100"/>
        <end position="121"/>
    </location>
</feature>
<feature type="transmembrane region" description="Helical" evidence="1">
    <location>
        <begin position="181"/>
        <end position="197"/>
    </location>
</feature>